<comment type="similarity">
    <text evidence="2 10">Belongs to the tRNA-intron endonuclease family.</text>
</comment>
<feature type="domain" description="tRNA intron endonuclease catalytic" evidence="13">
    <location>
        <begin position="199"/>
        <end position="281"/>
    </location>
</feature>
<reference evidence="16" key="2">
    <citation type="submission" date="2025-08" db="UniProtKB">
        <authorList>
            <consortium name="RefSeq"/>
        </authorList>
    </citation>
    <scope>IDENTIFICATION</scope>
    <source>
        <tissue evidence="16">Whole sample</tissue>
    </source>
</reference>
<evidence type="ECO:0000256" key="12">
    <source>
        <dbReference type="SAM" id="MobiDB-lite"/>
    </source>
</evidence>
<dbReference type="InterPro" id="IPR006677">
    <property type="entry name" value="tRNA_intron_Endonuc_cat-like"/>
</dbReference>
<evidence type="ECO:0000256" key="8">
    <source>
        <dbReference type="ARBA" id="ARBA00064779"/>
    </source>
</evidence>
<dbReference type="Pfam" id="PF26577">
    <property type="entry name" value="TSEN34_N"/>
    <property type="match status" value="1"/>
</dbReference>
<dbReference type="InterPro" id="IPR036167">
    <property type="entry name" value="tRNA_intron_Endo_cat-like_sf"/>
</dbReference>
<dbReference type="InterPro" id="IPR011856">
    <property type="entry name" value="tRNA_endonuc-like_dom_sf"/>
</dbReference>
<dbReference type="FunFam" id="3.40.1350.10:FF:000002">
    <property type="entry name" value="tRNA-splicing endonuclease subunit Sen34"/>
    <property type="match status" value="1"/>
</dbReference>
<evidence type="ECO:0000256" key="4">
    <source>
        <dbReference type="ARBA" id="ARBA00022664"/>
    </source>
</evidence>
<evidence type="ECO:0000256" key="2">
    <source>
        <dbReference type="ARBA" id="ARBA00008078"/>
    </source>
</evidence>
<keyword evidence="4" id="KW-0507">mRNA processing</keyword>
<dbReference type="InterPro" id="IPR016690">
    <property type="entry name" value="TSEN34"/>
</dbReference>
<dbReference type="RefSeq" id="XP_022322892.1">
    <property type="nucleotide sequence ID" value="XM_022467184.1"/>
</dbReference>
<sequence length="290" mass="33611">MEALKLIKVYLQNDKPLVWSSKDAVALREEWRIVGCLTGSLPRLPRQNNHLGLPLQLSEEEVTLLLEKGAIELLTEFTELKEPSEMDKKEFMEYREASYQTQVELFRDERKKEISHNMANIIEGKKAKARKEREERERSNEEAELVKDPEDFSINVETLPTPPIPRKFSLIQLFTESPYQPSKEVAADWHFPQSKQDRLRYLVYKDLWDQGYFLSNGSKFGGDFLVYPGDPSRYHSHYIVICLPHDKQMSALDLIRMGRLGSNVRKTVLLCSESSPNEVAYTSLQWSGIS</sequence>
<dbReference type="PANTHER" id="PTHR13070:SF0">
    <property type="entry name" value="TRNA-SPLICING ENDONUCLEASE SUBUNIT SEN34"/>
    <property type="match status" value="1"/>
</dbReference>
<accession>A0A8B8D427</accession>
<dbReference type="GO" id="GO:0005730">
    <property type="term" value="C:nucleolus"/>
    <property type="evidence" value="ECO:0007669"/>
    <property type="project" value="UniProtKB-SubCell"/>
</dbReference>
<dbReference type="PANTHER" id="PTHR13070">
    <property type="entry name" value="TRNA-SPLICING ENDONUCLEASE SUBUNIT SEN34-RELATED"/>
    <property type="match status" value="1"/>
</dbReference>
<dbReference type="InterPro" id="IPR006676">
    <property type="entry name" value="tRNA_splic"/>
</dbReference>
<keyword evidence="6 10" id="KW-0456">Lyase</keyword>
<evidence type="ECO:0000256" key="3">
    <source>
        <dbReference type="ARBA" id="ARBA00012573"/>
    </source>
</evidence>
<dbReference type="AlphaFoldDB" id="A0A8B8D427"/>
<feature type="active site" evidence="11">
    <location>
        <position position="266"/>
    </location>
</feature>
<evidence type="ECO:0000259" key="14">
    <source>
        <dbReference type="Pfam" id="PF26577"/>
    </source>
</evidence>
<organism evidence="15 16">
    <name type="scientific">Crassostrea virginica</name>
    <name type="common">Eastern oyster</name>
    <dbReference type="NCBI Taxonomy" id="6565"/>
    <lineage>
        <taxon>Eukaryota</taxon>
        <taxon>Metazoa</taxon>
        <taxon>Spiralia</taxon>
        <taxon>Lophotrochozoa</taxon>
        <taxon>Mollusca</taxon>
        <taxon>Bivalvia</taxon>
        <taxon>Autobranchia</taxon>
        <taxon>Pteriomorphia</taxon>
        <taxon>Ostreida</taxon>
        <taxon>Ostreoidea</taxon>
        <taxon>Ostreidae</taxon>
        <taxon>Crassostrea</taxon>
    </lineage>
</organism>
<comment type="subcellular location">
    <subcellularLocation>
        <location evidence="1">Nucleus</location>
        <location evidence="1">Nucleolus</location>
    </subcellularLocation>
</comment>
<evidence type="ECO:0000256" key="9">
    <source>
        <dbReference type="ARBA" id="ARBA00070870"/>
    </source>
</evidence>
<keyword evidence="5 10" id="KW-0819">tRNA processing</keyword>
<dbReference type="PIRSF" id="PIRSF017250">
    <property type="entry name" value="tRNA_splic_SEN34"/>
    <property type="match status" value="1"/>
</dbReference>
<gene>
    <name evidence="16" type="primary">LOC111124329</name>
</gene>
<comment type="subunit">
    <text evidence="8">tRNA splicing endonuclease is a heterotetramer composed of TSEN2, TSEN15, TSEN34/LENG5 and TSEN54. tRNA splicing endonuclease complex also contains proteins of the pre-mRNA 3'-end processing machinery such as CLP1, CPSF1, CPSF4 and CSTF2.</text>
</comment>
<keyword evidence="7" id="KW-0539">Nucleus</keyword>
<evidence type="ECO:0000313" key="16">
    <source>
        <dbReference type="RefSeq" id="XP_022322892.1"/>
    </source>
</evidence>
<dbReference type="GO" id="GO:0000379">
    <property type="term" value="P:tRNA-type intron splice site recognition and cleavage"/>
    <property type="evidence" value="ECO:0007669"/>
    <property type="project" value="UniProtKB-UniRule"/>
</dbReference>
<dbReference type="Proteomes" id="UP000694844">
    <property type="component" value="Chromosome 1"/>
</dbReference>
<protein>
    <recommendedName>
        <fullName evidence="9 10">tRNA-splicing endonuclease subunit Sen34</fullName>
        <ecNumber evidence="3 10">4.6.1.16</ecNumber>
    </recommendedName>
</protein>
<dbReference type="GO" id="GO:0000214">
    <property type="term" value="C:tRNA-intron endonuclease complex"/>
    <property type="evidence" value="ECO:0007669"/>
    <property type="project" value="UniProtKB-UniRule"/>
</dbReference>
<dbReference type="GO" id="GO:0006397">
    <property type="term" value="P:mRNA processing"/>
    <property type="evidence" value="ECO:0007669"/>
    <property type="project" value="UniProtKB-KW"/>
</dbReference>
<dbReference type="EC" id="4.6.1.16" evidence="3 10"/>
<evidence type="ECO:0000256" key="11">
    <source>
        <dbReference type="PIRSR" id="PIRSR017250-50"/>
    </source>
</evidence>
<evidence type="ECO:0000259" key="13">
    <source>
        <dbReference type="Pfam" id="PF01974"/>
    </source>
</evidence>
<dbReference type="NCBIfam" id="TIGR00324">
    <property type="entry name" value="endA"/>
    <property type="match status" value="1"/>
</dbReference>
<dbReference type="Pfam" id="PF01974">
    <property type="entry name" value="tRNA_int_endo"/>
    <property type="match status" value="1"/>
</dbReference>
<dbReference type="GO" id="GO:0003676">
    <property type="term" value="F:nucleic acid binding"/>
    <property type="evidence" value="ECO:0007669"/>
    <property type="project" value="InterPro"/>
</dbReference>
<keyword evidence="15" id="KW-1185">Reference proteome</keyword>
<proteinExistence type="inferred from homology"/>
<evidence type="ECO:0000256" key="6">
    <source>
        <dbReference type="ARBA" id="ARBA00023239"/>
    </source>
</evidence>
<feature type="active site" evidence="11">
    <location>
        <position position="227"/>
    </location>
</feature>
<dbReference type="SUPFAM" id="SSF53032">
    <property type="entry name" value="tRNA-intron endonuclease catalytic domain-like"/>
    <property type="match status" value="1"/>
</dbReference>
<dbReference type="InterPro" id="IPR059049">
    <property type="entry name" value="TSEN34_N"/>
</dbReference>
<evidence type="ECO:0000256" key="10">
    <source>
        <dbReference type="PIRNR" id="PIRNR017250"/>
    </source>
</evidence>
<name>A0A8B8D427_CRAVI</name>
<evidence type="ECO:0000256" key="7">
    <source>
        <dbReference type="ARBA" id="ARBA00023242"/>
    </source>
</evidence>
<dbReference type="GeneID" id="111124329"/>
<feature type="region of interest" description="Disordered" evidence="12">
    <location>
        <begin position="125"/>
        <end position="146"/>
    </location>
</feature>
<dbReference type="GO" id="GO:0000213">
    <property type="term" value="F:tRNA-intron lyase activity"/>
    <property type="evidence" value="ECO:0007669"/>
    <property type="project" value="UniProtKB-UniRule"/>
</dbReference>
<dbReference type="OrthoDB" id="48041at2759"/>
<dbReference type="CDD" id="cd22363">
    <property type="entry name" value="tRNA-intron_lyase_C"/>
    <property type="match status" value="1"/>
</dbReference>
<feature type="domain" description="TSEN34 N-terminal" evidence="14">
    <location>
        <begin position="7"/>
        <end position="74"/>
    </location>
</feature>
<reference evidence="15" key="1">
    <citation type="submission" date="2024-06" db="UniProtKB">
        <authorList>
            <consortium name="RefSeq"/>
        </authorList>
    </citation>
    <scope>NUCLEOTIDE SEQUENCE [LARGE SCALE GENOMIC DNA]</scope>
</reference>
<feature type="active site" evidence="11">
    <location>
        <position position="235"/>
    </location>
</feature>
<comment type="function">
    <text evidence="10">Constitutes one of the two catalytic subunit of the tRNA-splicing endonuclease complex, a complex responsible for identification and cleavage of the splice sites in pre-tRNA. It cleaves pre-tRNA at the 5'- and 3'-splice sites to release the intron. The products are an intron and two tRNA half-molecules bearing 2',3'-cyclic phosphate and 5'-OH termini. There are no conserved sequences at the splice sites, but the intron is invariably located at the same site in the gene, placing the splice sites an invariant distance from the constant structural features of the tRNA body.</text>
</comment>
<evidence type="ECO:0000313" key="15">
    <source>
        <dbReference type="Proteomes" id="UP000694844"/>
    </source>
</evidence>
<dbReference type="KEGG" id="cvn:111124329"/>
<evidence type="ECO:0000256" key="1">
    <source>
        <dbReference type="ARBA" id="ARBA00004604"/>
    </source>
</evidence>
<evidence type="ECO:0000256" key="5">
    <source>
        <dbReference type="ARBA" id="ARBA00022694"/>
    </source>
</evidence>
<dbReference type="Gene3D" id="3.40.1350.10">
    <property type="match status" value="1"/>
</dbReference>